<dbReference type="Proteomes" id="UP001236507">
    <property type="component" value="Unassembled WGS sequence"/>
</dbReference>
<evidence type="ECO:0000313" key="2">
    <source>
        <dbReference type="Proteomes" id="UP001236507"/>
    </source>
</evidence>
<accession>A0ABT6YDG7</accession>
<dbReference type="EMBL" id="JASHIF010000020">
    <property type="protein sequence ID" value="MDI9861504.1"/>
    <property type="molecule type" value="Genomic_DNA"/>
</dbReference>
<protein>
    <submittedName>
        <fullName evidence="1">Uncharacterized protein</fullName>
    </submittedName>
</protein>
<comment type="caution">
    <text evidence="1">The sequence shown here is derived from an EMBL/GenBank/DDBJ whole genome shotgun (WGS) entry which is preliminary data.</text>
</comment>
<gene>
    <name evidence="1" type="ORF">QM524_19955</name>
</gene>
<organism evidence="1 2">
    <name type="scientific">Flectobacillus roseus</name>
    <dbReference type="NCBI Taxonomy" id="502259"/>
    <lineage>
        <taxon>Bacteria</taxon>
        <taxon>Pseudomonadati</taxon>
        <taxon>Bacteroidota</taxon>
        <taxon>Cytophagia</taxon>
        <taxon>Cytophagales</taxon>
        <taxon>Flectobacillaceae</taxon>
        <taxon>Flectobacillus</taxon>
    </lineage>
</organism>
<keyword evidence="2" id="KW-1185">Reference proteome</keyword>
<evidence type="ECO:0000313" key="1">
    <source>
        <dbReference type="EMBL" id="MDI9861504.1"/>
    </source>
</evidence>
<proteinExistence type="predicted"/>
<sequence>MIQSDYIKDLLDLLLDVDNDGIQARKQIPFLSEMHFDYTGSGLFVFFESTQGIENYRVEKVNLVLDGVIIQSEGCHFSAQGILFFKNGFIDYLEIWCYEGEYPQTELKTYTISQVWNNSKNRIITKLP</sequence>
<name>A0ABT6YDG7_9BACT</name>
<reference evidence="1 2" key="1">
    <citation type="submission" date="2023-05" db="EMBL/GenBank/DDBJ databases">
        <title>Novel species of genus Flectobacillus isolated from stream in China.</title>
        <authorList>
            <person name="Lu H."/>
        </authorList>
    </citation>
    <scope>NUCLEOTIDE SEQUENCE [LARGE SCALE GENOMIC DNA]</scope>
    <source>
        <strain evidence="1 2">KCTC 42575</strain>
    </source>
</reference>
<dbReference type="RefSeq" id="WP_283345900.1">
    <property type="nucleotide sequence ID" value="NZ_JASHIF010000020.1"/>
</dbReference>